<dbReference type="GO" id="GO:0004930">
    <property type="term" value="F:G protein-coupled receptor activity"/>
    <property type="evidence" value="ECO:0007669"/>
    <property type="project" value="UniProtKB-KW"/>
</dbReference>
<dbReference type="SUPFAM" id="SSF81321">
    <property type="entry name" value="Family A G protein-coupled receptor-like"/>
    <property type="match status" value="1"/>
</dbReference>
<gene>
    <name evidence="11" type="primary">LOC110976616</name>
</gene>
<feature type="transmembrane region" description="Helical" evidence="8">
    <location>
        <begin position="154"/>
        <end position="174"/>
    </location>
</feature>
<dbReference type="PANTHER" id="PTHR24243:SF208">
    <property type="entry name" value="PYROKININ-1 RECEPTOR"/>
    <property type="match status" value="1"/>
</dbReference>
<dbReference type="GO" id="GO:0005886">
    <property type="term" value="C:plasma membrane"/>
    <property type="evidence" value="ECO:0007669"/>
    <property type="project" value="TreeGrafter"/>
</dbReference>
<dbReference type="InterPro" id="IPR000276">
    <property type="entry name" value="GPCR_Rhodpsn"/>
</dbReference>
<feature type="transmembrane region" description="Helical" evidence="8">
    <location>
        <begin position="209"/>
        <end position="233"/>
    </location>
</feature>
<evidence type="ECO:0000256" key="4">
    <source>
        <dbReference type="ARBA" id="ARBA00023040"/>
    </source>
</evidence>
<dbReference type="AlphaFoldDB" id="A0A8B7Y1A7"/>
<feature type="domain" description="G-protein coupled receptors family 1 profile" evidence="9">
    <location>
        <begin position="49"/>
        <end position="320"/>
    </location>
</feature>
<keyword evidence="5 8" id="KW-0472">Membrane</keyword>
<dbReference type="CDD" id="cd00637">
    <property type="entry name" value="7tm_classA_rhodopsin-like"/>
    <property type="match status" value="1"/>
</dbReference>
<evidence type="ECO:0000256" key="8">
    <source>
        <dbReference type="SAM" id="Phobius"/>
    </source>
</evidence>
<keyword evidence="4" id="KW-0297">G-protein coupled receptor</keyword>
<evidence type="ECO:0000256" key="5">
    <source>
        <dbReference type="ARBA" id="ARBA00023136"/>
    </source>
</evidence>
<evidence type="ECO:0000313" key="11">
    <source>
        <dbReference type="RefSeq" id="XP_022085751.1"/>
    </source>
</evidence>
<evidence type="ECO:0000256" key="2">
    <source>
        <dbReference type="ARBA" id="ARBA00022692"/>
    </source>
</evidence>
<keyword evidence="6" id="KW-0675">Receptor</keyword>
<name>A0A8B7Y1A7_ACAPL</name>
<dbReference type="PROSITE" id="PS50262">
    <property type="entry name" value="G_PROTEIN_RECEP_F1_2"/>
    <property type="match status" value="1"/>
</dbReference>
<evidence type="ECO:0000256" key="7">
    <source>
        <dbReference type="ARBA" id="ARBA00023224"/>
    </source>
</evidence>
<feature type="transmembrane region" description="Helical" evidence="8">
    <location>
        <begin position="302"/>
        <end position="323"/>
    </location>
</feature>
<sequence length="375" mass="42123">MGDEDIMPEECDKYWNISEENVSKWLFTQGDGVFITIIIPIICGFGVITNLGFLCVVFCVPKMRSGIYVYLSQLAVADSLYLSLTSAYFIWSYAASPVFHHFPFSNSGGCMSFFTVRFTSIVASVALITMALYDLYLTLCHPLKHRVVHSWCRTCRITVGCWLVGLLGGVSLALDSSTAQKNCLQWPHDDMYQELPTVVIACTPAHPNVVYYSGLLFTVPWLFVIFAVVYMCIRISRALRERKAINKRRQVLQNQRQMTRMIVSNIAICIMCQIPALIRNVSVFVASLTGVPKPGAAWRGSLWLSVVFQLLNSAVNPLLYGAINAQCRAAFLRALSCRKRKPEDKDADDSKVKIESACNTLPVHQINQDTNMTWL</sequence>
<comment type="subcellular location">
    <subcellularLocation>
        <location evidence="1">Membrane</location>
        <topology evidence="1">Multi-pass membrane protein</topology>
    </subcellularLocation>
</comment>
<dbReference type="PANTHER" id="PTHR24243">
    <property type="entry name" value="G-PROTEIN COUPLED RECEPTOR"/>
    <property type="match status" value="1"/>
</dbReference>
<accession>A0A8B7Y1A7</accession>
<feature type="transmembrane region" description="Helical" evidence="8">
    <location>
        <begin position="67"/>
        <end position="91"/>
    </location>
</feature>
<dbReference type="Pfam" id="PF00001">
    <property type="entry name" value="7tm_1"/>
    <property type="match status" value="1"/>
</dbReference>
<dbReference type="KEGG" id="aplc:110976616"/>
<organism evidence="10 11">
    <name type="scientific">Acanthaster planci</name>
    <name type="common">Crown-of-thorns starfish</name>
    <dbReference type="NCBI Taxonomy" id="133434"/>
    <lineage>
        <taxon>Eukaryota</taxon>
        <taxon>Metazoa</taxon>
        <taxon>Echinodermata</taxon>
        <taxon>Eleutherozoa</taxon>
        <taxon>Asterozoa</taxon>
        <taxon>Asteroidea</taxon>
        <taxon>Valvatacea</taxon>
        <taxon>Valvatida</taxon>
        <taxon>Acanthasteridae</taxon>
        <taxon>Acanthaster</taxon>
    </lineage>
</organism>
<dbReference type="Proteomes" id="UP000694845">
    <property type="component" value="Unplaced"/>
</dbReference>
<evidence type="ECO:0000259" key="9">
    <source>
        <dbReference type="PROSITE" id="PS50262"/>
    </source>
</evidence>
<keyword evidence="7" id="KW-0807">Transducer</keyword>
<dbReference type="PRINTS" id="PR00237">
    <property type="entry name" value="GPCRRHODOPSN"/>
</dbReference>
<evidence type="ECO:0000256" key="3">
    <source>
        <dbReference type="ARBA" id="ARBA00022989"/>
    </source>
</evidence>
<proteinExistence type="predicted"/>
<evidence type="ECO:0000313" key="10">
    <source>
        <dbReference type="Proteomes" id="UP000694845"/>
    </source>
</evidence>
<evidence type="ECO:0000256" key="1">
    <source>
        <dbReference type="ARBA" id="ARBA00004141"/>
    </source>
</evidence>
<feature type="transmembrane region" description="Helical" evidence="8">
    <location>
        <begin position="111"/>
        <end position="133"/>
    </location>
</feature>
<reference evidence="11" key="1">
    <citation type="submission" date="2025-08" db="UniProtKB">
        <authorList>
            <consortium name="RefSeq"/>
        </authorList>
    </citation>
    <scope>IDENTIFICATION</scope>
</reference>
<dbReference type="InterPro" id="IPR017452">
    <property type="entry name" value="GPCR_Rhodpsn_7TM"/>
</dbReference>
<keyword evidence="2 8" id="KW-0812">Transmembrane</keyword>
<feature type="transmembrane region" description="Helical" evidence="8">
    <location>
        <begin position="262"/>
        <end position="282"/>
    </location>
</feature>
<evidence type="ECO:0000256" key="6">
    <source>
        <dbReference type="ARBA" id="ARBA00023170"/>
    </source>
</evidence>
<dbReference type="GeneID" id="110976616"/>
<protein>
    <submittedName>
        <fullName evidence="11">Olfactory receptor 13-like</fullName>
    </submittedName>
</protein>
<keyword evidence="3 8" id="KW-1133">Transmembrane helix</keyword>
<feature type="transmembrane region" description="Helical" evidence="8">
    <location>
        <begin position="33"/>
        <end position="60"/>
    </location>
</feature>
<dbReference type="RefSeq" id="XP_022085751.1">
    <property type="nucleotide sequence ID" value="XM_022230059.1"/>
</dbReference>
<keyword evidence="10" id="KW-1185">Reference proteome</keyword>
<dbReference type="Gene3D" id="1.20.1070.10">
    <property type="entry name" value="Rhodopsin 7-helix transmembrane proteins"/>
    <property type="match status" value="1"/>
</dbReference>